<feature type="domain" description="RNA polymerase sigma factor 70 region 4 type 2" evidence="6">
    <location>
        <begin position="98"/>
        <end position="149"/>
    </location>
</feature>
<proteinExistence type="inferred from homology"/>
<dbReference type="Proteomes" id="UP000823824">
    <property type="component" value="Unassembled WGS sequence"/>
</dbReference>
<sequence length="162" mass="18506">MDYMEQAERLAKTYADPILRLSYTYLKNTHDAQDICQTVFVKLLTEPREFESPEHERAYILRMAANACKDLLKSPWRQRSQALDEGMQVPAPQESDGSVLEAVNQLPPLYRAVIYLFYYEGYQAAEIGQILGIPTATVHTRLARGRTKLKELLGGYGYEQSV</sequence>
<evidence type="ECO:0000256" key="2">
    <source>
        <dbReference type="ARBA" id="ARBA00023015"/>
    </source>
</evidence>
<dbReference type="EMBL" id="DWZJ01000013">
    <property type="protein sequence ID" value="HJB12479.1"/>
    <property type="molecule type" value="Genomic_DNA"/>
</dbReference>
<evidence type="ECO:0000313" key="8">
    <source>
        <dbReference type="Proteomes" id="UP000823824"/>
    </source>
</evidence>
<dbReference type="PANTHER" id="PTHR43133">
    <property type="entry name" value="RNA POLYMERASE ECF-TYPE SIGMA FACTO"/>
    <property type="match status" value="1"/>
</dbReference>
<evidence type="ECO:0000256" key="4">
    <source>
        <dbReference type="ARBA" id="ARBA00023163"/>
    </source>
</evidence>
<feature type="domain" description="RNA polymerase sigma-70 region 2" evidence="5">
    <location>
        <begin position="11"/>
        <end position="77"/>
    </location>
</feature>
<dbReference type="InterPro" id="IPR007627">
    <property type="entry name" value="RNA_pol_sigma70_r2"/>
</dbReference>
<keyword evidence="2" id="KW-0805">Transcription regulation</keyword>
<dbReference type="NCBIfam" id="TIGR02937">
    <property type="entry name" value="sigma70-ECF"/>
    <property type="match status" value="1"/>
</dbReference>
<dbReference type="InterPro" id="IPR014284">
    <property type="entry name" value="RNA_pol_sigma-70_dom"/>
</dbReference>
<name>A0A9D2LH29_9FIRM</name>
<evidence type="ECO:0000259" key="6">
    <source>
        <dbReference type="Pfam" id="PF08281"/>
    </source>
</evidence>
<dbReference type="InterPro" id="IPR013325">
    <property type="entry name" value="RNA_pol_sigma_r2"/>
</dbReference>
<dbReference type="InterPro" id="IPR036388">
    <property type="entry name" value="WH-like_DNA-bd_sf"/>
</dbReference>
<evidence type="ECO:0000256" key="3">
    <source>
        <dbReference type="ARBA" id="ARBA00023082"/>
    </source>
</evidence>
<comment type="similarity">
    <text evidence="1">Belongs to the sigma-70 factor family. ECF subfamily.</text>
</comment>
<dbReference type="Pfam" id="PF04542">
    <property type="entry name" value="Sigma70_r2"/>
    <property type="match status" value="1"/>
</dbReference>
<dbReference type="InterPro" id="IPR013324">
    <property type="entry name" value="RNA_pol_sigma_r3/r4-like"/>
</dbReference>
<dbReference type="AlphaFoldDB" id="A0A9D2LH29"/>
<dbReference type="CDD" id="cd06171">
    <property type="entry name" value="Sigma70_r4"/>
    <property type="match status" value="1"/>
</dbReference>
<dbReference type="Gene3D" id="1.10.1740.10">
    <property type="match status" value="1"/>
</dbReference>
<comment type="caution">
    <text evidence="7">The sequence shown here is derived from an EMBL/GenBank/DDBJ whole genome shotgun (WGS) entry which is preliminary data.</text>
</comment>
<evidence type="ECO:0000259" key="5">
    <source>
        <dbReference type="Pfam" id="PF04542"/>
    </source>
</evidence>
<dbReference type="GO" id="GO:0003677">
    <property type="term" value="F:DNA binding"/>
    <property type="evidence" value="ECO:0007669"/>
    <property type="project" value="InterPro"/>
</dbReference>
<organism evidence="7 8">
    <name type="scientific">Candidatus Oscillibacter excrementigallinarum</name>
    <dbReference type="NCBI Taxonomy" id="2838716"/>
    <lineage>
        <taxon>Bacteria</taxon>
        <taxon>Bacillati</taxon>
        <taxon>Bacillota</taxon>
        <taxon>Clostridia</taxon>
        <taxon>Eubacteriales</taxon>
        <taxon>Oscillospiraceae</taxon>
        <taxon>Oscillibacter</taxon>
    </lineage>
</organism>
<dbReference type="GO" id="GO:0016987">
    <property type="term" value="F:sigma factor activity"/>
    <property type="evidence" value="ECO:0007669"/>
    <property type="project" value="UniProtKB-KW"/>
</dbReference>
<dbReference type="InterPro" id="IPR039425">
    <property type="entry name" value="RNA_pol_sigma-70-like"/>
</dbReference>
<reference evidence="7" key="1">
    <citation type="journal article" date="2021" name="PeerJ">
        <title>Extensive microbial diversity within the chicken gut microbiome revealed by metagenomics and culture.</title>
        <authorList>
            <person name="Gilroy R."/>
            <person name="Ravi A."/>
            <person name="Getino M."/>
            <person name="Pursley I."/>
            <person name="Horton D.L."/>
            <person name="Alikhan N.F."/>
            <person name="Baker D."/>
            <person name="Gharbi K."/>
            <person name="Hall N."/>
            <person name="Watson M."/>
            <person name="Adriaenssens E.M."/>
            <person name="Foster-Nyarko E."/>
            <person name="Jarju S."/>
            <person name="Secka A."/>
            <person name="Antonio M."/>
            <person name="Oren A."/>
            <person name="Chaudhuri R.R."/>
            <person name="La Ragione R."/>
            <person name="Hildebrand F."/>
            <person name="Pallen M.J."/>
        </authorList>
    </citation>
    <scope>NUCLEOTIDE SEQUENCE</scope>
    <source>
        <strain evidence="7">ChiBcec18-1249</strain>
    </source>
</reference>
<evidence type="ECO:0000256" key="1">
    <source>
        <dbReference type="ARBA" id="ARBA00010641"/>
    </source>
</evidence>
<keyword evidence="3" id="KW-0731">Sigma factor</keyword>
<accession>A0A9D2LH29</accession>
<dbReference type="PANTHER" id="PTHR43133:SF60">
    <property type="entry name" value="RNA POLYMERASE SIGMA FACTOR SIGV"/>
    <property type="match status" value="1"/>
</dbReference>
<reference evidence="7" key="2">
    <citation type="submission" date="2021-04" db="EMBL/GenBank/DDBJ databases">
        <authorList>
            <person name="Gilroy R."/>
        </authorList>
    </citation>
    <scope>NUCLEOTIDE SEQUENCE</scope>
    <source>
        <strain evidence="7">ChiBcec18-1249</strain>
    </source>
</reference>
<gene>
    <name evidence="7" type="ORF">H9787_02055</name>
</gene>
<dbReference type="SUPFAM" id="SSF88659">
    <property type="entry name" value="Sigma3 and sigma4 domains of RNA polymerase sigma factors"/>
    <property type="match status" value="1"/>
</dbReference>
<dbReference type="GO" id="GO:0006352">
    <property type="term" value="P:DNA-templated transcription initiation"/>
    <property type="evidence" value="ECO:0007669"/>
    <property type="project" value="InterPro"/>
</dbReference>
<protein>
    <submittedName>
        <fullName evidence="7">Sigma-70 family RNA polymerase sigma factor</fullName>
    </submittedName>
</protein>
<dbReference type="SUPFAM" id="SSF88946">
    <property type="entry name" value="Sigma2 domain of RNA polymerase sigma factors"/>
    <property type="match status" value="1"/>
</dbReference>
<dbReference type="InterPro" id="IPR013249">
    <property type="entry name" value="RNA_pol_sigma70_r4_t2"/>
</dbReference>
<evidence type="ECO:0000313" key="7">
    <source>
        <dbReference type="EMBL" id="HJB12479.1"/>
    </source>
</evidence>
<keyword evidence="4" id="KW-0804">Transcription</keyword>
<dbReference type="Gene3D" id="1.10.10.10">
    <property type="entry name" value="Winged helix-like DNA-binding domain superfamily/Winged helix DNA-binding domain"/>
    <property type="match status" value="1"/>
</dbReference>
<dbReference type="Pfam" id="PF08281">
    <property type="entry name" value="Sigma70_r4_2"/>
    <property type="match status" value="1"/>
</dbReference>